<keyword evidence="2" id="KW-0217">Developmental protein</keyword>
<dbReference type="Ensembl" id="ENSCSRT00000001025.1">
    <property type="protein sequence ID" value="ENSCSRP00000000996.1"/>
    <property type="gene ID" value="ENSCSRG00000000792.1"/>
</dbReference>
<dbReference type="FunFam" id="2.30.29.30:FF:000035">
    <property type="entry name" value="Disabled homolog 2 isoform 1"/>
    <property type="match status" value="1"/>
</dbReference>
<dbReference type="InterPro" id="IPR048561">
    <property type="entry name" value="Dab_PTB"/>
</dbReference>
<dbReference type="Pfam" id="PF21792">
    <property type="entry name" value="DAB2_SBM"/>
    <property type="match status" value="1"/>
</dbReference>
<dbReference type="Proteomes" id="UP000694403">
    <property type="component" value="Unplaced"/>
</dbReference>
<dbReference type="GO" id="GO:0030154">
    <property type="term" value="P:cell differentiation"/>
    <property type="evidence" value="ECO:0007669"/>
    <property type="project" value="UniProtKB-KW"/>
</dbReference>
<proteinExistence type="predicted"/>
<accession>A0A8C3XI48</accession>
<dbReference type="InterPro" id="IPR048559">
    <property type="entry name" value="DAB1/2_SBM"/>
</dbReference>
<evidence type="ECO:0000256" key="3">
    <source>
        <dbReference type="ARBA" id="ARBA00022490"/>
    </source>
</evidence>
<dbReference type="GO" id="GO:0045807">
    <property type="term" value="P:positive regulation of endocytosis"/>
    <property type="evidence" value="ECO:0007669"/>
    <property type="project" value="TreeGrafter"/>
</dbReference>
<keyword evidence="3" id="KW-0963">Cytoplasm</keyword>
<dbReference type="AlphaFoldDB" id="A0A8C3XI48"/>
<evidence type="ECO:0000313" key="8">
    <source>
        <dbReference type="Ensembl" id="ENSCSRP00000000996.1"/>
    </source>
</evidence>
<dbReference type="InterPro" id="IPR011993">
    <property type="entry name" value="PH-like_dom_sf"/>
</dbReference>
<name>A0A8C3XI48_CHESE</name>
<dbReference type="GO" id="GO:0035615">
    <property type="term" value="F:clathrin adaptor activity"/>
    <property type="evidence" value="ECO:0007669"/>
    <property type="project" value="TreeGrafter"/>
</dbReference>
<dbReference type="GO" id="GO:0090090">
    <property type="term" value="P:negative regulation of canonical Wnt signaling pathway"/>
    <property type="evidence" value="ECO:0007669"/>
    <property type="project" value="TreeGrafter"/>
</dbReference>
<evidence type="ECO:0000259" key="7">
    <source>
        <dbReference type="PROSITE" id="PS01179"/>
    </source>
</evidence>
<dbReference type="Gene3D" id="2.30.29.30">
    <property type="entry name" value="Pleckstrin-homology domain (PH domain)/Phosphotyrosine-binding domain (PTB)"/>
    <property type="match status" value="1"/>
</dbReference>
<dbReference type="SMART" id="SM00462">
    <property type="entry name" value="PTB"/>
    <property type="match status" value="1"/>
</dbReference>
<reference evidence="8" key="2">
    <citation type="submission" date="2025-09" db="UniProtKB">
        <authorList>
            <consortium name="Ensembl"/>
        </authorList>
    </citation>
    <scope>IDENTIFICATION</scope>
</reference>
<comment type="subcellular location">
    <subcellularLocation>
        <location evidence="1">Cytoplasm</location>
    </subcellularLocation>
</comment>
<protein>
    <submittedName>
        <fullName evidence="8">DAB adaptor protein 2</fullName>
    </submittedName>
</protein>
<dbReference type="SUPFAM" id="SSF50729">
    <property type="entry name" value="PH domain-like"/>
    <property type="match status" value="1"/>
</dbReference>
<organism evidence="8 9">
    <name type="scientific">Chelydra serpentina</name>
    <name type="common">Snapping turtle</name>
    <name type="synonym">Testudo serpentina</name>
    <dbReference type="NCBI Taxonomy" id="8475"/>
    <lineage>
        <taxon>Eukaryota</taxon>
        <taxon>Metazoa</taxon>
        <taxon>Chordata</taxon>
        <taxon>Craniata</taxon>
        <taxon>Vertebrata</taxon>
        <taxon>Euteleostomi</taxon>
        <taxon>Archelosauria</taxon>
        <taxon>Testudinata</taxon>
        <taxon>Testudines</taxon>
        <taxon>Cryptodira</taxon>
        <taxon>Durocryptodira</taxon>
        <taxon>Americhelydia</taxon>
        <taxon>Chelydroidea</taxon>
        <taxon>Chelydridae</taxon>
        <taxon>Chelydra</taxon>
    </lineage>
</organism>
<evidence type="ECO:0000256" key="1">
    <source>
        <dbReference type="ARBA" id="ARBA00004496"/>
    </source>
</evidence>
<dbReference type="PANTHER" id="PTHR47695:SF5">
    <property type="entry name" value="DISABLED HOMOLOG 2"/>
    <property type="match status" value="1"/>
</dbReference>
<dbReference type="GO" id="GO:0005905">
    <property type="term" value="C:clathrin-coated pit"/>
    <property type="evidence" value="ECO:0007669"/>
    <property type="project" value="TreeGrafter"/>
</dbReference>
<dbReference type="CDD" id="cd01215">
    <property type="entry name" value="PTB_Dab"/>
    <property type="match status" value="1"/>
</dbReference>
<keyword evidence="9" id="KW-1185">Reference proteome</keyword>
<dbReference type="InterPro" id="IPR006020">
    <property type="entry name" value="PTB/PI_dom"/>
</dbReference>
<dbReference type="PROSITE" id="PS01179">
    <property type="entry name" value="PID"/>
    <property type="match status" value="1"/>
</dbReference>
<feature type="domain" description="PID" evidence="7">
    <location>
        <begin position="46"/>
        <end position="179"/>
    </location>
</feature>
<dbReference type="GO" id="GO:0005737">
    <property type="term" value="C:cytoplasm"/>
    <property type="evidence" value="ECO:0007669"/>
    <property type="project" value="UniProtKB-SubCell"/>
</dbReference>
<evidence type="ECO:0000256" key="5">
    <source>
        <dbReference type="ARBA" id="ARBA00022782"/>
    </source>
</evidence>
<keyword evidence="5" id="KW-0221">Differentiation</keyword>
<dbReference type="GO" id="GO:0010718">
    <property type="term" value="P:positive regulation of epithelial to mesenchymal transition"/>
    <property type="evidence" value="ECO:0007669"/>
    <property type="project" value="TreeGrafter"/>
</dbReference>
<reference evidence="8" key="1">
    <citation type="submission" date="2025-08" db="UniProtKB">
        <authorList>
            <consortium name="Ensembl"/>
        </authorList>
    </citation>
    <scope>IDENTIFICATION</scope>
</reference>
<keyword evidence="4" id="KW-0597">Phosphoprotein</keyword>
<evidence type="ECO:0000313" key="9">
    <source>
        <dbReference type="Proteomes" id="UP000694403"/>
    </source>
</evidence>
<feature type="compositionally biased region" description="Polar residues" evidence="6">
    <location>
        <begin position="1"/>
        <end position="16"/>
    </location>
</feature>
<sequence>MSNEVETTNINNQPEQQAAPKVPASKKEKKKGSEKTDEFLLARFKGDGVRYKAKLIGIDDVPEARGDKMSQDSMMKLKGMAVAARSQGQHKQKIWVNISLSGIKIIDEKTGVIEHEHPVNKISFIARDVTDNRAFGYVCGGEGQHQFFAIKTAQQAEPLVVDLKDLFQVIYNIKKKEEEDKKKASNFFNGSDALTDQVDKIKLGVDQMDLFGDMSTPPDLNSPTVSKDPSCRIIVACYSILSHKLLKQGETSD</sequence>
<evidence type="ECO:0000256" key="2">
    <source>
        <dbReference type="ARBA" id="ARBA00022473"/>
    </source>
</evidence>
<dbReference type="GO" id="GO:0038024">
    <property type="term" value="F:cargo receptor activity"/>
    <property type="evidence" value="ECO:0007669"/>
    <property type="project" value="TreeGrafter"/>
</dbReference>
<dbReference type="GO" id="GO:0006898">
    <property type="term" value="P:receptor-mediated endocytosis"/>
    <property type="evidence" value="ECO:0007669"/>
    <property type="project" value="TreeGrafter"/>
</dbReference>
<dbReference type="PANTHER" id="PTHR47695">
    <property type="entry name" value="PID DOMAIN-CONTAINING PROTEIN"/>
    <property type="match status" value="1"/>
</dbReference>
<feature type="region of interest" description="Disordered" evidence="6">
    <location>
        <begin position="1"/>
        <end position="37"/>
    </location>
</feature>
<evidence type="ECO:0000256" key="4">
    <source>
        <dbReference type="ARBA" id="ARBA00022553"/>
    </source>
</evidence>
<evidence type="ECO:0000256" key="6">
    <source>
        <dbReference type="SAM" id="MobiDB-lite"/>
    </source>
</evidence>